<feature type="domain" description="Thioredoxin" evidence="5">
    <location>
        <begin position="32"/>
        <end position="196"/>
    </location>
</feature>
<evidence type="ECO:0000256" key="1">
    <source>
        <dbReference type="ARBA" id="ARBA00010996"/>
    </source>
</evidence>
<evidence type="ECO:0000256" key="2">
    <source>
        <dbReference type="ARBA" id="ARBA00023008"/>
    </source>
</evidence>
<dbReference type="InterPro" id="IPR036249">
    <property type="entry name" value="Thioredoxin-like_sf"/>
</dbReference>
<dbReference type="InterPro" id="IPR013766">
    <property type="entry name" value="Thioredoxin_domain"/>
</dbReference>
<dbReference type="RefSeq" id="WP_323466778.1">
    <property type="nucleotide sequence ID" value="NZ_CP144224.1"/>
</dbReference>
<evidence type="ECO:0000256" key="3">
    <source>
        <dbReference type="PIRSR" id="PIRSR603782-1"/>
    </source>
</evidence>
<dbReference type="Gene3D" id="3.40.30.10">
    <property type="entry name" value="Glutaredoxin"/>
    <property type="match status" value="1"/>
</dbReference>
<dbReference type="InterPro" id="IPR003782">
    <property type="entry name" value="SCO1/SenC"/>
</dbReference>
<dbReference type="PROSITE" id="PS51352">
    <property type="entry name" value="THIOREDOXIN_2"/>
    <property type="match status" value="1"/>
</dbReference>
<dbReference type="Proteomes" id="UP001285636">
    <property type="component" value="Unassembled WGS sequence"/>
</dbReference>
<comment type="caution">
    <text evidence="6">The sequence shown here is derived from an EMBL/GenBank/DDBJ whole genome shotgun (WGS) entry which is preliminary data.</text>
</comment>
<protein>
    <submittedName>
        <fullName evidence="6">SCO family protein</fullName>
    </submittedName>
</protein>
<dbReference type="CDD" id="cd02968">
    <property type="entry name" value="SCO"/>
    <property type="match status" value="1"/>
</dbReference>
<sequence length="196" mass="22118">MKKWIVVLISMFFLSGCGWIYGMGGNSEFDISGGNLEMPEFEFTNQDGEPFGKSDLEGDYWLATMIFTQCPSVCPTMTPNMQRLQDAMIAEGKEMKFISFTVDPKQDTPEVLHKYGTNVGADFNYWNFLTGYSQEEIGDLSKEAFAAIVQDVEDSDEIMHSTSFYLVDPEGNVIRKYDGLQSDQTEIVKDLRATVN</sequence>
<proteinExistence type="inferred from homology"/>
<keyword evidence="2 3" id="KW-0186">Copper</keyword>
<dbReference type="Pfam" id="PF02630">
    <property type="entry name" value="SCO1-SenC"/>
    <property type="match status" value="1"/>
</dbReference>
<evidence type="ECO:0000256" key="4">
    <source>
        <dbReference type="PIRSR" id="PIRSR603782-2"/>
    </source>
</evidence>
<gene>
    <name evidence="6" type="ORF">RYX45_10900</name>
</gene>
<dbReference type="PANTHER" id="PTHR12151:SF25">
    <property type="entry name" value="LINALOOL DEHYDRATASE_ISOMERASE DOMAIN-CONTAINING PROTEIN"/>
    <property type="match status" value="1"/>
</dbReference>
<evidence type="ECO:0000313" key="7">
    <source>
        <dbReference type="Proteomes" id="UP001285636"/>
    </source>
</evidence>
<feature type="binding site" evidence="3">
    <location>
        <position position="74"/>
    </location>
    <ligand>
        <name>Cu cation</name>
        <dbReference type="ChEBI" id="CHEBI:23378"/>
    </ligand>
</feature>
<dbReference type="PROSITE" id="PS51257">
    <property type="entry name" value="PROKAR_LIPOPROTEIN"/>
    <property type="match status" value="1"/>
</dbReference>
<dbReference type="SUPFAM" id="SSF52833">
    <property type="entry name" value="Thioredoxin-like"/>
    <property type="match status" value="1"/>
</dbReference>
<evidence type="ECO:0000313" key="6">
    <source>
        <dbReference type="EMBL" id="MDV2885686.1"/>
    </source>
</evidence>
<feature type="disulfide bond" description="Redox-active" evidence="4">
    <location>
        <begin position="70"/>
        <end position="74"/>
    </location>
</feature>
<feature type="binding site" evidence="3">
    <location>
        <position position="160"/>
    </location>
    <ligand>
        <name>Cu cation</name>
        <dbReference type="ChEBI" id="CHEBI:23378"/>
    </ligand>
</feature>
<keyword evidence="4" id="KW-1015">Disulfide bond</keyword>
<name>A0AAJ2NNS8_ALKPS</name>
<dbReference type="GO" id="GO:0046872">
    <property type="term" value="F:metal ion binding"/>
    <property type="evidence" value="ECO:0007669"/>
    <property type="project" value="UniProtKB-KW"/>
</dbReference>
<evidence type="ECO:0000259" key="5">
    <source>
        <dbReference type="PROSITE" id="PS51352"/>
    </source>
</evidence>
<feature type="binding site" evidence="3">
    <location>
        <position position="70"/>
    </location>
    <ligand>
        <name>Cu cation</name>
        <dbReference type="ChEBI" id="CHEBI:23378"/>
    </ligand>
</feature>
<organism evidence="6 7">
    <name type="scientific">Alkalihalophilus pseudofirmus</name>
    <name type="common">Bacillus pseudofirmus</name>
    <dbReference type="NCBI Taxonomy" id="79885"/>
    <lineage>
        <taxon>Bacteria</taxon>
        <taxon>Bacillati</taxon>
        <taxon>Bacillota</taxon>
        <taxon>Bacilli</taxon>
        <taxon>Bacillales</taxon>
        <taxon>Bacillaceae</taxon>
        <taxon>Alkalihalophilus</taxon>
    </lineage>
</organism>
<accession>A0AAJ2NNS8</accession>
<reference evidence="6" key="1">
    <citation type="submission" date="2023-10" db="EMBL/GenBank/DDBJ databases">
        <title>Screening of Alkalihalophilus pseudofirmusBZ-TG-HK211 and Its Alleviation of Salt Stress on Rapeseed Growth.</title>
        <authorList>
            <person name="Zhao B."/>
            <person name="Guo T."/>
        </authorList>
    </citation>
    <scope>NUCLEOTIDE SEQUENCE</scope>
    <source>
        <strain evidence="6">BZ-TG-HK211</strain>
    </source>
</reference>
<dbReference type="PANTHER" id="PTHR12151">
    <property type="entry name" value="ELECTRON TRANSPORT PROTIN SCO1/SENC FAMILY MEMBER"/>
    <property type="match status" value="1"/>
</dbReference>
<dbReference type="AlphaFoldDB" id="A0AAJ2NNS8"/>
<dbReference type="EMBL" id="JAWJAY010000002">
    <property type="protein sequence ID" value="MDV2885686.1"/>
    <property type="molecule type" value="Genomic_DNA"/>
</dbReference>
<comment type="similarity">
    <text evidence="1">Belongs to the SCO1/2 family.</text>
</comment>
<keyword evidence="3" id="KW-0479">Metal-binding</keyword>